<dbReference type="InterPro" id="IPR027417">
    <property type="entry name" value="P-loop_NTPase"/>
</dbReference>
<dbReference type="RefSeq" id="NP_001134201.1">
    <property type="nucleotide sequence ID" value="NM_001140729.1"/>
</dbReference>
<keyword evidence="2" id="KW-0808">Transferase</keyword>
<dbReference type="SUPFAM" id="SSF52540">
    <property type="entry name" value="P-loop containing nucleoside triphosphate hydrolases"/>
    <property type="match status" value="1"/>
</dbReference>
<sequence length="253" mass="29453">MPFIVGVGGGPCSRKMFLCESIKKRFEQIQCENNSASQDVQLKKVVILSQECFYKKLDQHQMELIKNNEFNFDHPEAFDTELFLKTLTSIKNNENVIINEINLKTHLTSNQYEIVSSEVDLVLVEGILVLKHECIRDLLDLKIFILSDSETSLCTRVLRDNQDMKRSLETTLNYYHKFAKPSYEDFCLPTKKYADVMLNAHNIDVATDVVFEHLFDALHKEDHLDTNIQQLIQKKIYRNKPTSNNVTRVMPYN</sequence>
<protein>
    <submittedName>
        <fullName evidence="2">Uridine-cytidine kinase 2</fullName>
    </submittedName>
</protein>
<dbReference type="Gene3D" id="3.40.50.300">
    <property type="entry name" value="P-loop containing nucleotide triphosphate hydrolases"/>
    <property type="match status" value="1"/>
</dbReference>
<organism evidence="2">
    <name type="scientific">Salmo salar</name>
    <name type="common">Atlantic salmon</name>
    <dbReference type="NCBI Taxonomy" id="8030"/>
    <lineage>
        <taxon>Eukaryota</taxon>
        <taxon>Metazoa</taxon>
        <taxon>Chordata</taxon>
        <taxon>Craniata</taxon>
        <taxon>Vertebrata</taxon>
        <taxon>Euteleostomi</taxon>
        <taxon>Actinopterygii</taxon>
        <taxon>Neopterygii</taxon>
        <taxon>Teleostei</taxon>
        <taxon>Protacanthopterygii</taxon>
        <taxon>Salmoniformes</taxon>
        <taxon>Salmonidae</taxon>
        <taxon>Salmoninae</taxon>
        <taxon>Salmo</taxon>
    </lineage>
</organism>
<feature type="domain" description="Phosphoribulokinase/uridine kinase" evidence="1">
    <location>
        <begin position="6"/>
        <end position="199"/>
    </location>
</feature>
<dbReference type="PANTHER" id="PTHR10285">
    <property type="entry name" value="URIDINE KINASE"/>
    <property type="match status" value="1"/>
</dbReference>
<dbReference type="GO" id="GO:0005524">
    <property type="term" value="F:ATP binding"/>
    <property type="evidence" value="ECO:0007669"/>
    <property type="project" value="InterPro"/>
</dbReference>
<accession>B5X6V7</accession>
<dbReference type="InterPro" id="IPR006083">
    <property type="entry name" value="PRK/URK"/>
</dbReference>
<dbReference type="AlphaFoldDB" id="B5X6V7"/>
<dbReference type="GO" id="GO:0016301">
    <property type="term" value="F:kinase activity"/>
    <property type="evidence" value="ECO:0007669"/>
    <property type="project" value="UniProtKB-KW"/>
</dbReference>
<dbReference type="Pfam" id="PF00485">
    <property type="entry name" value="PRK"/>
    <property type="match status" value="1"/>
</dbReference>
<keyword evidence="2" id="KW-0418">Kinase</keyword>
<evidence type="ECO:0000313" key="2">
    <source>
        <dbReference type="EMBL" id="ACI66577.1"/>
    </source>
</evidence>
<dbReference type="CTD" id="7371"/>
<proteinExistence type="evidence at transcript level"/>
<gene>
    <name evidence="2" type="primary">UCK2</name>
</gene>
<reference evidence="2" key="1">
    <citation type="submission" date="2008-10" db="EMBL/GenBank/DDBJ databases">
        <authorList>
            <consortium name="cGRASP (B.F. Koop &amp; W.S. Davidson)"/>
            <person name="Leong J."/>
            <person name="von Schalburg K."/>
            <person name="Cooper G."/>
            <person name="Moore R."/>
            <person name="Holt R."/>
            <person name="Davidson W.S."/>
            <person name="Koop B.F."/>
        </authorList>
    </citation>
    <scope>NUCLEOTIDE SEQUENCE</scope>
    <source>
        <tissue evidence="2">Thymus</tissue>
    </source>
</reference>
<evidence type="ECO:0000259" key="1">
    <source>
        <dbReference type="Pfam" id="PF00485"/>
    </source>
</evidence>
<dbReference type="GeneID" id="100195700"/>
<reference evidence="2" key="2">
    <citation type="journal article" date="2010" name="BMC Genomics">
        <title>Salmo salar and Esox lucius full-length cDNA sequences reveal changes in evolutionary pressures on a post-tetraploidization genome.</title>
        <authorList>
            <person name="Leong J.S."/>
            <person name="Jantzen S.G."/>
            <person name="von Schalburg K.R."/>
            <person name="Cooper G.A."/>
            <person name="Messmer A.M."/>
            <person name="Liao N.Y."/>
            <person name="Munro S."/>
            <person name="Moore R."/>
            <person name="Holt R.A."/>
            <person name="Jones S.J."/>
            <person name="Davidson W.S."/>
            <person name="Koop B.F."/>
        </authorList>
    </citation>
    <scope>NUCLEOTIDE SEQUENCE</scope>
    <source>
        <tissue evidence="2">Thymus</tissue>
    </source>
</reference>
<dbReference type="EMBL" id="BT046776">
    <property type="protein sequence ID" value="ACI66577.1"/>
    <property type="molecule type" value="mRNA"/>
</dbReference>
<dbReference type="KEGG" id="sasa:100195700"/>
<name>B5X6V7_SALSA</name>
<reference evidence="2" key="3">
    <citation type="submission" date="2010-08" db="EMBL/GenBank/DDBJ databases">
        <authorList>
            <consortium name="cGRASP (B.F. Koop &amp; W.S. Davidson)"/>
        </authorList>
    </citation>
    <scope>NUCLEOTIDE SEQUENCE</scope>
    <source>
        <tissue evidence="2">Thymus</tissue>
    </source>
</reference>